<reference evidence="2" key="1">
    <citation type="submission" date="2019-10" db="EMBL/GenBank/DDBJ databases">
        <authorList>
            <consortium name="DOE Joint Genome Institute"/>
            <person name="Kuo A."/>
            <person name="Miyauchi S."/>
            <person name="Kiss E."/>
            <person name="Drula E."/>
            <person name="Kohler A."/>
            <person name="Sanchez-Garcia M."/>
            <person name="Andreopoulos B."/>
            <person name="Barry K.W."/>
            <person name="Bonito G."/>
            <person name="Buee M."/>
            <person name="Carver A."/>
            <person name="Chen C."/>
            <person name="Cichocki N."/>
            <person name="Clum A."/>
            <person name="Culley D."/>
            <person name="Crous P.W."/>
            <person name="Fauchery L."/>
            <person name="Girlanda M."/>
            <person name="Hayes R."/>
            <person name="Keri Z."/>
            <person name="LaButti K."/>
            <person name="Lipzen A."/>
            <person name="Lombard V."/>
            <person name="Magnuson J."/>
            <person name="Maillard F."/>
            <person name="Morin E."/>
            <person name="Murat C."/>
            <person name="Nolan M."/>
            <person name="Ohm R."/>
            <person name="Pangilinan J."/>
            <person name="Pereira M."/>
            <person name="Perotto S."/>
            <person name="Peter M."/>
            <person name="Riley R."/>
            <person name="Sitrit Y."/>
            <person name="Stielow B."/>
            <person name="Szollosi G."/>
            <person name="Zifcakova L."/>
            <person name="Stursova M."/>
            <person name="Spatafora J.W."/>
            <person name="Tedersoo L."/>
            <person name="Vaario L.-M."/>
            <person name="Yamada A."/>
            <person name="Yan M."/>
            <person name="Wang P."/>
            <person name="Xu J."/>
            <person name="Bruns T."/>
            <person name="Baldrian P."/>
            <person name="Vilgalys R."/>
            <person name="Henrissat B."/>
            <person name="Grigoriev I.V."/>
            <person name="Hibbett D."/>
            <person name="Nagy L.G."/>
            <person name="Martin F.M."/>
        </authorList>
    </citation>
    <scope>NUCLEOTIDE SEQUENCE</scope>
    <source>
        <strain evidence="2">BED1</strain>
    </source>
</reference>
<accession>A0AAD4G8Q9</accession>
<reference evidence="2" key="2">
    <citation type="journal article" date="2020" name="Nat. Commun.">
        <title>Large-scale genome sequencing of mycorrhizal fungi provides insights into the early evolution of symbiotic traits.</title>
        <authorList>
            <person name="Miyauchi S."/>
            <person name="Kiss E."/>
            <person name="Kuo A."/>
            <person name="Drula E."/>
            <person name="Kohler A."/>
            <person name="Sanchez-Garcia M."/>
            <person name="Morin E."/>
            <person name="Andreopoulos B."/>
            <person name="Barry K.W."/>
            <person name="Bonito G."/>
            <person name="Buee M."/>
            <person name="Carver A."/>
            <person name="Chen C."/>
            <person name="Cichocki N."/>
            <person name="Clum A."/>
            <person name="Culley D."/>
            <person name="Crous P.W."/>
            <person name="Fauchery L."/>
            <person name="Girlanda M."/>
            <person name="Hayes R.D."/>
            <person name="Keri Z."/>
            <person name="LaButti K."/>
            <person name="Lipzen A."/>
            <person name="Lombard V."/>
            <person name="Magnuson J."/>
            <person name="Maillard F."/>
            <person name="Murat C."/>
            <person name="Nolan M."/>
            <person name="Ohm R.A."/>
            <person name="Pangilinan J."/>
            <person name="Pereira M.F."/>
            <person name="Perotto S."/>
            <person name="Peter M."/>
            <person name="Pfister S."/>
            <person name="Riley R."/>
            <person name="Sitrit Y."/>
            <person name="Stielow J.B."/>
            <person name="Szollosi G."/>
            <person name="Zifcakova L."/>
            <person name="Stursova M."/>
            <person name="Spatafora J.W."/>
            <person name="Tedersoo L."/>
            <person name="Vaario L.M."/>
            <person name="Yamada A."/>
            <person name="Yan M."/>
            <person name="Wang P."/>
            <person name="Xu J."/>
            <person name="Bruns T."/>
            <person name="Baldrian P."/>
            <person name="Vilgalys R."/>
            <person name="Dunand C."/>
            <person name="Henrissat B."/>
            <person name="Grigoriev I.V."/>
            <person name="Hibbett D."/>
            <person name="Nagy L.G."/>
            <person name="Martin F.M."/>
        </authorList>
    </citation>
    <scope>NUCLEOTIDE SEQUENCE</scope>
    <source>
        <strain evidence="2">BED1</strain>
    </source>
</reference>
<evidence type="ECO:0000313" key="3">
    <source>
        <dbReference type="Proteomes" id="UP001194468"/>
    </source>
</evidence>
<dbReference type="Pfam" id="PF20209">
    <property type="entry name" value="DUF6570"/>
    <property type="match status" value="1"/>
</dbReference>
<dbReference type="AlphaFoldDB" id="A0AAD4G8Q9"/>
<dbReference type="Proteomes" id="UP001194468">
    <property type="component" value="Unassembled WGS sequence"/>
</dbReference>
<dbReference type="InterPro" id="IPR046700">
    <property type="entry name" value="DUF6570"/>
</dbReference>
<feature type="non-terminal residue" evidence="2">
    <location>
        <position position="243"/>
    </location>
</feature>
<evidence type="ECO:0000313" key="2">
    <source>
        <dbReference type="EMBL" id="KAF8426797.1"/>
    </source>
</evidence>
<comment type="caution">
    <text evidence="2">The sequence shown here is derived from an EMBL/GenBank/DDBJ whole genome shotgun (WGS) entry which is preliminary data.</text>
</comment>
<organism evidence="2 3">
    <name type="scientific">Boletus edulis BED1</name>
    <dbReference type="NCBI Taxonomy" id="1328754"/>
    <lineage>
        <taxon>Eukaryota</taxon>
        <taxon>Fungi</taxon>
        <taxon>Dikarya</taxon>
        <taxon>Basidiomycota</taxon>
        <taxon>Agaricomycotina</taxon>
        <taxon>Agaricomycetes</taxon>
        <taxon>Agaricomycetidae</taxon>
        <taxon>Boletales</taxon>
        <taxon>Boletineae</taxon>
        <taxon>Boletaceae</taxon>
        <taxon>Boletoideae</taxon>
        <taxon>Boletus</taxon>
    </lineage>
</organism>
<protein>
    <recommendedName>
        <fullName evidence="1">DUF6570 domain-containing protein</fullName>
    </recommendedName>
</protein>
<evidence type="ECO:0000259" key="1">
    <source>
        <dbReference type="Pfam" id="PF20209"/>
    </source>
</evidence>
<feature type="domain" description="DUF6570" evidence="1">
    <location>
        <begin position="1"/>
        <end position="109"/>
    </location>
</feature>
<dbReference type="EMBL" id="WHUW01000085">
    <property type="protein sequence ID" value="KAF8426797.1"/>
    <property type="molecule type" value="Genomic_DNA"/>
</dbReference>
<gene>
    <name evidence="2" type="ORF">L210DRAFT_3307660</name>
</gene>
<proteinExistence type="predicted"/>
<name>A0AAD4G8Q9_BOLED</name>
<sequence>MIARCRAKMCVVQLHSDDDRCRANTQRGLRGHVIVYPQEPEHAIDILPPPIDEILNMICVIFVGSSAPSCEWLKKHARPLLVRRQRVISALAWLRLHNPYYKDTRVNDSVCSSLPVEDVLPVHIEVVAPSGHRDSLTARYDGVSQDTPSDCSSGVTSEIFESVVVTNIDASAPSHVLRAAAMEHVMKKGKAFVQIPHGRSPVGDICNPAFFPMIYPTLFPYGLGAPEDTYRLPRVSLRRHIHH</sequence>
<keyword evidence="3" id="KW-1185">Reference proteome</keyword>